<feature type="non-terminal residue" evidence="1">
    <location>
        <position position="1"/>
    </location>
</feature>
<protein>
    <submittedName>
        <fullName evidence="1">Uncharacterized protein</fullName>
    </submittedName>
</protein>
<evidence type="ECO:0000313" key="1">
    <source>
        <dbReference type="EMBL" id="KZP17764.1"/>
    </source>
</evidence>
<accession>A0A166GEX4</accession>
<dbReference type="OrthoDB" id="3257409at2759"/>
<sequence>QLSDKDIAVLHHFNLKISQHLTRATFEAIRLMCPESEIKTFKATQKHATTLAAYQPILIDCCFSSCCAFTCNHATRTSCPFCGEARYNSEGNPRKQFTYSPVIPRLLTLTRNPEYRKLMQYCAEHDTTADAEKIDDVFDGMEYHRLKSEYVTNLDGCYAHKHFDDPRDIALGLSTDGFTLFCCRKKTC</sequence>
<keyword evidence="2" id="KW-1185">Reference proteome</keyword>
<evidence type="ECO:0000313" key="2">
    <source>
        <dbReference type="Proteomes" id="UP000076532"/>
    </source>
</evidence>
<dbReference type="STRING" id="436010.A0A166GEX4"/>
<dbReference type="Proteomes" id="UP000076532">
    <property type="component" value="Unassembled WGS sequence"/>
</dbReference>
<reference evidence="1 2" key="1">
    <citation type="journal article" date="2016" name="Mol. Biol. Evol.">
        <title>Comparative Genomics of Early-Diverging Mushroom-Forming Fungi Provides Insights into the Origins of Lignocellulose Decay Capabilities.</title>
        <authorList>
            <person name="Nagy L.G."/>
            <person name="Riley R."/>
            <person name="Tritt A."/>
            <person name="Adam C."/>
            <person name="Daum C."/>
            <person name="Floudas D."/>
            <person name="Sun H."/>
            <person name="Yadav J.S."/>
            <person name="Pangilinan J."/>
            <person name="Larsson K.H."/>
            <person name="Matsuura K."/>
            <person name="Barry K."/>
            <person name="Labutti K."/>
            <person name="Kuo R."/>
            <person name="Ohm R.A."/>
            <person name="Bhattacharya S.S."/>
            <person name="Shirouzu T."/>
            <person name="Yoshinaga Y."/>
            <person name="Martin F.M."/>
            <person name="Grigoriev I.V."/>
            <person name="Hibbett D.S."/>
        </authorList>
    </citation>
    <scope>NUCLEOTIDE SEQUENCE [LARGE SCALE GENOMIC DNA]</scope>
    <source>
        <strain evidence="1 2">CBS 109695</strain>
    </source>
</reference>
<proteinExistence type="predicted"/>
<dbReference type="AlphaFoldDB" id="A0A166GEX4"/>
<dbReference type="EMBL" id="KV417579">
    <property type="protein sequence ID" value="KZP17764.1"/>
    <property type="molecule type" value="Genomic_DNA"/>
</dbReference>
<gene>
    <name evidence="1" type="ORF">FIBSPDRAFT_666672</name>
</gene>
<organism evidence="1 2">
    <name type="scientific">Athelia psychrophila</name>
    <dbReference type="NCBI Taxonomy" id="1759441"/>
    <lineage>
        <taxon>Eukaryota</taxon>
        <taxon>Fungi</taxon>
        <taxon>Dikarya</taxon>
        <taxon>Basidiomycota</taxon>
        <taxon>Agaricomycotina</taxon>
        <taxon>Agaricomycetes</taxon>
        <taxon>Agaricomycetidae</taxon>
        <taxon>Atheliales</taxon>
        <taxon>Atheliaceae</taxon>
        <taxon>Athelia</taxon>
    </lineage>
</organism>
<feature type="non-terminal residue" evidence="1">
    <location>
        <position position="188"/>
    </location>
</feature>
<name>A0A166GEX4_9AGAM</name>